<evidence type="ECO:0000256" key="6">
    <source>
        <dbReference type="ARBA" id="ARBA00023002"/>
    </source>
</evidence>
<keyword evidence="11" id="KW-0575">Peroxidase</keyword>
<feature type="binding site" description="axial binding residue" evidence="9">
    <location>
        <position position="242"/>
    </location>
    <ligand>
        <name>heme c</name>
        <dbReference type="ChEBI" id="CHEBI:61717"/>
        <label>2</label>
    </ligand>
    <ligandPart>
        <name>Fe</name>
        <dbReference type="ChEBI" id="CHEBI:18248"/>
    </ligandPart>
</feature>
<organism evidence="11 12">
    <name type="scientific">Nitrincola lacisaponensis</name>
    <dbReference type="NCBI Taxonomy" id="267850"/>
    <lineage>
        <taxon>Bacteria</taxon>
        <taxon>Pseudomonadati</taxon>
        <taxon>Pseudomonadota</taxon>
        <taxon>Gammaproteobacteria</taxon>
        <taxon>Oceanospirillales</taxon>
        <taxon>Oceanospirillaceae</taxon>
        <taxon>Nitrincola</taxon>
    </lineage>
</organism>
<dbReference type="GO" id="GO:0020037">
    <property type="term" value="F:heme binding"/>
    <property type="evidence" value="ECO:0007669"/>
    <property type="project" value="InterPro"/>
</dbReference>
<evidence type="ECO:0000313" key="12">
    <source>
        <dbReference type="Proteomes" id="UP000027318"/>
    </source>
</evidence>
<evidence type="ECO:0000259" key="10">
    <source>
        <dbReference type="PROSITE" id="PS51007"/>
    </source>
</evidence>
<evidence type="ECO:0000256" key="9">
    <source>
        <dbReference type="PIRSR" id="PIRSR000294-2"/>
    </source>
</evidence>
<evidence type="ECO:0000256" key="5">
    <source>
        <dbReference type="ARBA" id="ARBA00022764"/>
    </source>
</evidence>
<keyword evidence="3 9" id="KW-0479">Metal-binding</keyword>
<dbReference type="STRING" id="267850.ADINL_1607"/>
<feature type="binding site" description="axial binding residue" evidence="9">
    <location>
        <position position="97"/>
    </location>
    <ligand>
        <name>heme c</name>
        <dbReference type="ChEBI" id="CHEBI:61717"/>
        <label>1</label>
    </ligand>
    <ligandPart>
        <name>Fe</name>
        <dbReference type="ChEBI" id="CHEBI:18248"/>
    </ligandPart>
</feature>
<dbReference type="GO" id="GO:0042597">
    <property type="term" value="C:periplasmic space"/>
    <property type="evidence" value="ECO:0007669"/>
    <property type="project" value="UniProtKB-SubCell"/>
</dbReference>
<keyword evidence="4" id="KW-0732">Signal</keyword>
<feature type="domain" description="Cytochrome c" evidence="10">
    <location>
        <begin position="71"/>
        <end position="204"/>
    </location>
</feature>
<evidence type="ECO:0000256" key="8">
    <source>
        <dbReference type="PIRSR" id="PIRSR000294-1"/>
    </source>
</evidence>
<comment type="subcellular location">
    <subcellularLocation>
        <location evidence="1">Periplasm</location>
    </subcellularLocation>
</comment>
<dbReference type="Gene3D" id="1.10.760.10">
    <property type="entry name" value="Cytochrome c-like domain"/>
    <property type="match status" value="2"/>
</dbReference>
<dbReference type="PANTHER" id="PTHR30600">
    <property type="entry name" value="CYTOCHROME C PEROXIDASE-RELATED"/>
    <property type="match status" value="1"/>
</dbReference>
<dbReference type="GO" id="GO:0004130">
    <property type="term" value="F:cytochrome-c peroxidase activity"/>
    <property type="evidence" value="ECO:0007669"/>
    <property type="project" value="UniProtKB-EC"/>
</dbReference>
<protein>
    <submittedName>
        <fullName evidence="11">Cytochrome c551 peroxidase</fullName>
        <ecNumber evidence="11">1.11.1.5</ecNumber>
    </submittedName>
</protein>
<keyword evidence="6 11" id="KW-0560">Oxidoreductase</keyword>
<dbReference type="EC" id="1.11.1.5" evidence="11"/>
<dbReference type="Proteomes" id="UP000027318">
    <property type="component" value="Unassembled WGS sequence"/>
</dbReference>
<sequence>MFWGTPWALVPLVLVILVLKDCQTTSSESVTLSLREQYALSPEFWPKPWIEEGVLWQELGPIPLLEPQRPEIVALGEKLFFDPLLSASGQIACASCHEPDLAFADGRRVSFGHNRAAGMRNSPSILLSGHFDSQFWDGRAATLEQQVLMPIEDPLEMAFSLSGLRDRLSDTPDYSEGFFAVWQDKVITTERVSEALAAYIRSLPWRSTPFDRFLAGNTGSMSEQAIEGLHLFRTKGRCMNCHSGPLMSDQQFHNLGLTYYGRRFEDLGRYGVTGRPEDVGAFRTPTLRGVSRTGPWMHNGLFPNLDGVLRLYNAGMPRPVPDSQTGDDPLFPVTSPLLQPLNLLATELQSLKAFLESL</sequence>
<dbReference type="RefSeq" id="WP_036546116.1">
    <property type="nucleotide sequence ID" value="NZ_JMSZ01000021.1"/>
</dbReference>
<gene>
    <name evidence="11" type="ORF">ADINL_1607</name>
</gene>
<name>A0A063Y4D3_9GAMM</name>
<dbReference type="EMBL" id="JMSZ01000021">
    <property type="protein sequence ID" value="KDE39970.1"/>
    <property type="molecule type" value="Genomic_DNA"/>
</dbReference>
<dbReference type="GO" id="GO:0009055">
    <property type="term" value="F:electron transfer activity"/>
    <property type="evidence" value="ECO:0007669"/>
    <property type="project" value="InterPro"/>
</dbReference>
<dbReference type="OrthoDB" id="9805202at2"/>
<keyword evidence="2 8" id="KW-0349">Heme</keyword>
<evidence type="ECO:0000256" key="7">
    <source>
        <dbReference type="ARBA" id="ARBA00023004"/>
    </source>
</evidence>
<comment type="PTM">
    <text evidence="8">Binds 2 heme groups per subunit.</text>
</comment>
<reference evidence="11 12" key="1">
    <citation type="journal article" date="2005" name="Int. J. Syst. Evol. Microbiol.">
        <title>Nitrincola lacisaponensis gen. nov., sp. nov., a novel alkaliphilic bacterium isolated from an alkaline, saline lake.</title>
        <authorList>
            <person name="Dimitriu P.A."/>
            <person name="Shukla S.K."/>
            <person name="Conradt J."/>
            <person name="Marquez M.C."/>
            <person name="Ventosa A."/>
            <person name="Maglia A."/>
            <person name="Peyton B.M."/>
            <person name="Pinkart H.C."/>
            <person name="Mormile M.R."/>
        </authorList>
    </citation>
    <scope>NUCLEOTIDE SEQUENCE [LARGE SCALE GENOMIC DNA]</scope>
    <source>
        <strain evidence="11 12">4CA</strain>
    </source>
</reference>
<accession>A0A063Y4D3</accession>
<comment type="caution">
    <text evidence="11">The sequence shown here is derived from an EMBL/GenBank/DDBJ whole genome shotgun (WGS) entry which is preliminary data.</text>
</comment>
<evidence type="ECO:0000313" key="11">
    <source>
        <dbReference type="EMBL" id="KDE39970.1"/>
    </source>
</evidence>
<evidence type="ECO:0000256" key="1">
    <source>
        <dbReference type="ARBA" id="ARBA00004418"/>
    </source>
</evidence>
<feature type="binding site" description="covalent" evidence="8">
    <location>
        <position position="241"/>
    </location>
    <ligand>
        <name>heme c</name>
        <dbReference type="ChEBI" id="CHEBI:61717"/>
        <label>2</label>
    </ligand>
</feature>
<comment type="cofactor">
    <cofactor evidence="8">
        <name>heme</name>
        <dbReference type="ChEBI" id="CHEBI:30413"/>
    </cofactor>
    <text evidence="8">Binds 2 heme groups.</text>
</comment>
<feature type="binding site" description="axial binding residue" evidence="9">
    <location>
        <position position="113"/>
    </location>
    <ligand>
        <name>heme c</name>
        <dbReference type="ChEBI" id="CHEBI:61717"/>
        <label>1</label>
    </ligand>
    <ligandPart>
        <name>Fe</name>
        <dbReference type="ChEBI" id="CHEBI:18248"/>
    </ligandPart>
</feature>
<feature type="binding site" description="covalent" evidence="8">
    <location>
        <position position="93"/>
    </location>
    <ligand>
        <name>heme c</name>
        <dbReference type="ChEBI" id="CHEBI:61717"/>
        <label>1</label>
    </ligand>
</feature>
<dbReference type="PROSITE" id="PS51007">
    <property type="entry name" value="CYTC"/>
    <property type="match status" value="2"/>
</dbReference>
<dbReference type="GO" id="GO:0046872">
    <property type="term" value="F:metal ion binding"/>
    <property type="evidence" value="ECO:0007669"/>
    <property type="project" value="UniProtKB-KW"/>
</dbReference>
<evidence type="ECO:0000256" key="2">
    <source>
        <dbReference type="ARBA" id="ARBA00022617"/>
    </source>
</evidence>
<proteinExistence type="predicted"/>
<dbReference type="PIRSF" id="PIRSF000294">
    <property type="entry name" value="Cytochrome-c_peroxidase"/>
    <property type="match status" value="1"/>
</dbReference>
<feature type="binding site" description="covalent" evidence="8">
    <location>
        <position position="96"/>
    </location>
    <ligand>
        <name>heme c</name>
        <dbReference type="ChEBI" id="CHEBI:61717"/>
        <label>1</label>
    </ligand>
</feature>
<dbReference type="InterPro" id="IPR004852">
    <property type="entry name" value="Di-haem_cyt_c_peroxidsae"/>
</dbReference>
<dbReference type="PATRIC" id="fig|267850.7.peg.1585"/>
<feature type="domain" description="Cytochrome c" evidence="10">
    <location>
        <begin position="223"/>
        <end position="358"/>
    </location>
</feature>
<keyword evidence="7 9" id="KW-0408">Iron</keyword>
<dbReference type="PANTHER" id="PTHR30600:SF10">
    <property type="entry name" value="BLL6722 PROTEIN"/>
    <property type="match status" value="1"/>
</dbReference>
<dbReference type="InterPro" id="IPR036909">
    <property type="entry name" value="Cyt_c-like_dom_sf"/>
</dbReference>
<dbReference type="InterPro" id="IPR009056">
    <property type="entry name" value="Cyt_c-like_dom"/>
</dbReference>
<dbReference type="InterPro" id="IPR051395">
    <property type="entry name" value="Cytochrome_c_Peroxidase/MauG"/>
</dbReference>
<dbReference type="Pfam" id="PF03150">
    <property type="entry name" value="CCP_MauG"/>
    <property type="match status" value="1"/>
</dbReference>
<evidence type="ECO:0000256" key="4">
    <source>
        <dbReference type="ARBA" id="ARBA00022729"/>
    </source>
</evidence>
<evidence type="ECO:0000256" key="3">
    <source>
        <dbReference type="ARBA" id="ARBA00022723"/>
    </source>
</evidence>
<keyword evidence="12" id="KW-1185">Reference proteome</keyword>
<feature type="binding site" description="covalent" evidence="8">
    <location>
        <position position="238"/>
    </location>
    <ligand>
        <name>heme c</name>
        <dbReference type="ChEBI" id="CHEBI:61717"/>
        <label>2</label>
    </ligand>
</feature>
<dbReference type="AlphaFoldDB" id="A0A063Y4D3"/>
<dbReference type="SUPFAM" id="SSF46626">
    <property type="entry name" value="Cytochrome c"/>
    <property type="match status" value="2"/>
</dbReference>
<keyword evidence="5" id="KW-0574">Periplasm</keyword>
<dbReference type="InterPro" id="IPR026259">
    <property type="entry name" value="MauG/Cytc_peroxidase"/>
</dbReference>